<dbReference type="EMBL" id="JBHUPB010000004">
    <property type="protein sequence ID" value="MFD2966786.1"/>
    <property type="molecule type" value="Genomic_DNA"/>
</dbReference>
<organism evidence="1 2">
    <name type="scientific">Sphingobacterium bambusae</name>
    <dbReference type="NCBI Taxonomy" id="662858"/>
    <lineage>
        <taxon>Bacteria</taxon>
        <taxon>Pseudomonadati</taxon>
        <taxon>Bacteroidota</taxon>
        <taxon>Sphingobacteriia</taxon>
        <taxon>Sphingobacteriales</taxon>
        <taxon>Sphingobacteriaceae</taxon>
        <taxon>Sphingobacterium</taxon>
    </lineage>
</organism>
<evidence type="ECO:0000313" key="1">
    <source>
        <dbReference type="EMBL" id="MFD2966786.1"/>
    </source>
</evidence>
<name>A0ABW6BBD8_9SPHI</name>
<keyword evidence="2" id="KW-1185">Reference proteome</keyword>
<evidence type="ECO:0000313" key="2">
    <source>
        <dbReference type="Proteomes" id="UP001597525"/>
    </source>
</evidence>
<sequence>MLLTEEQQPFSFSSSKHYLIDLRTNLVIINILLIYKKRTTDCVKLNKTKFHKENKTAKQITKELISANKNTQTTKN</sequence>
<protein>
    <submittedName>
        <fullName evidence="1">Uncharacterized protein</fullName>
    </submittedName>
</protein>
<dbReference type="RefSeq" id="WP_320182487.1">
    <property type="nucleotide sequence ID" value="NZ_CP138332.1"/>
</dbReference>
<reference evidence="2" key="1">
    <citation type="journal article" date="2019" name="Int. J. Syst. Evol. Microbiol.">
        <title>The Global Catalogue of Microorganisms (GCM) 10K type strain sequencing project: providing services to taxonomists for standard genome sequencing and annotation.</title>
        <authorList>
            <consortium name="The Broad Institute Genomics Platform"/>
            <consortium name="The Broad Institute Genome Sequencing Center for Infectious Disease"/>
            <person name="Wu L."/>
            <person name="Ma J."/>
        </authorList>
    </citation>
    <scope>NUCLEOTIDE SEQUENCE [LARGE SCALE GENOMIC DNA]</scope>
    <source>
        <strain evidence="2">KCTC 22814</strain>
    </source>
</reference>
<proteinExistence type="predicted"/>
<comment type="caution">
    <text evidence="1">The sequence shown here is derived from an EMBL/GenBank/DDBJ whole genome shotgun (WGS) entry which is preliminary data.</text>
</comment>
<dbReference type="Proteomes" id="UP001597525">
    <property type="component" value="Unassembled WGS sequence"/>
</dbReference>
<gene>
    <name evidence="1" type="ORF">ACFS7Y_05285</name>
</gene>
<accession>A0ABW6BBD8</accession>